<feature type="transmembrane region" description="Helical" evidence="7">
    <location>
        <begin position="159"/>
        <end position="181"/>
    </location>
</feature>
<organism evidence="9 13">
    <name type="scientific">Blautia obeum</name>
    <dbReference type="NCBI Taxonomy" id="40520"/>
    <lineage>
        <taxon>Bacteria</taxon>
        <taxon>Bacillati</taxon>
        <taxon>Bacillota</taxon>
        <taxon>Clostridia</taxon>
        <taxon>Lachnospirales</taxon>
        <taxon>Lachnospiraceae</taxon>
        <taxon>Blautia</taxon>
    </lineage>
</organism>
<dbReference type="Gene3D" id="1.10.3720.10">
    <property type="entry name" value="MetI-like"/>
    <property type="match status" value="1"/>
</dbReference>
<dbReference type="GO" id="GO:0055085">
    <property type="term" value="P:transmembrane transport"/>
    <property type="evidence" value="ECO:0007669"/>
    <property type="project" value="InterPro"/>
</dbReference>
<comment type="similarity">
    <text evidence="7">Belongs to the binding-protein-dependent transport system permease family.</text>
</comment>
<dbReference type="EMBL" id="QRVV01000062">
    <property type="protein sequence ID" value="RGS69975.1"/>
    <property type="molecule type" value="Genomic_DNA"/>
</dbReference>
<feature type="transmembrane region" description="Helical" evidence="7">
    <location>
        <begin position="106"/>
        <end position="128"/>
    </location>
</feature>
<reference evidence="12 16" key="3">
    <citation type="journal article" date="2019" name="Science, e1252229">
        <title>Invertible promoters mediate bacterial phase variation, antibiotic resistance, and host adaptation in the gut.</title>
        <authorList>
            <person name="Jiang X."/>
            <person name="Hall A.B."/>
            <person name="Arthur T.D."/>
            <person name="Plichta D.R."/>
            <person name="Covington C.T."/>
            <person name="Poyet M."/>
            <person name="Crothers J."/>
            <person name="Moses P.L."/>
            <person name="Tolonen A.C."/>
            <person name="Vlamakis H."/>
            <person name="Alm E.J."/>
            <person name="Xavier R.J."/>
        </authorList>
    </citation>
    <scope>NUCLEOTIDE SEQUENCE [LARGE SCALE GENOMIC DNA]</scope>
    <source>
        <strain evidence="12">Af_0058</strain>
        <strain evidence="16">af_0058</strain>
    </source>
</reference>
<name>A0A174TJZ1_9FIRM</name>
<reference evidence="9 13" key="1">
    <citation type="submission" date="2015-09" db="EMBL/GenBank/DDBJ databases">
        <authorList>
            <consortium name="Pathogen Informatics"/>
        </authorList>
    </citation>
    <scope>NUCLEOTIDE SEQUENCE [LARGE SCALE GENOMIC DNA]</scope>
    <source>
        <strain evidence="9 13">2789STDY5834921</strain>
    </source>
</reference>
<accession>A0A174TJZ1</accession>
<keyword evidence="6 7" id="KW-0472">Membrane</keyword>
<dbReference type="CDD" id="cd06261">
    <property type="entry name" value="TM_PBP2"/>
    <property type="match status" value="1"/>
</dbReference>
<dbReference type="PANTHER" id="PTHR30193:SF37">
    <property type="entry name" value="INNER MEMBRANE ABC TRANSPORTER PERMEASE PROTEIN YCJO"/>
    <property type="match status" value="1"/>
</dbReference>
<dbReference type="PANTHER" id="PTHR30193">
    <property type="entry name" value="ABC TRANSPORTER PERMEASE PROTEIN"/>
    <property type="match status" value="1"/>
</dbReference>
<protein>
    <submittedName>
        <fullName evidence="10">Sugar ABC transporter permease</fullName>
    </submittedName>
    <submittedName>
        <fullName evidence="9">sn-glycerol-3-phosphate transport system permease protein ugpA</fullName>
    </submittedName>
</protein>
<dbReference type="EMBL" id="CZBA01000039">
    <property type="protein sequence ID" value="CUQ07915.1"/>
    <property type="molecule type" value="Genomic_DNA"/>
</dbReference>
<keyword evidence="2 7" id="KW-0813">Transport</keyword>
<evidence type="ECO:0000256" key="4">
    <source>
        <dbReference type="ARBA" id="ARBA00022692"/>
    </source>
</evidence>
<evidence type="ECO:0000313" key="16">
    <source>
        <dbReference type="Proteomes" id="UP000293506"/>
    </source>
</evidence>
<evidence type="ECO:0000313" key="11">
    <source>
        <dbReference type="EMBL" id="RGV60081.1"/>
    </source>
</evidence>
<dbReference type="AlphaFoldDB" id="A0A174TJZ1"/>
<evidence type="ECO:0000256" key="6">
    <source>
        <dbReference type="ARBA" id="ARBA00023136"/>
    </source>
</evidence>
<dbReference type="Proteomes" id="UP000095413">
    <property type="component" value="Unassembled WGS sequence"/>
</dbReference>
<dbReference type="RefSeq" id="WP_055057136.1">
    <property type="nucleotide sequence ID" value="NZ_CAXSOH010000012.1"/>
</dbReference>
<sequence length="299" mass="33597">MTTLYKNKKMLCIFLLPAVLLVALLIFLPVILNVYYSMFKWTAYSKSMEFVGLKYFQKLFADEKVWHALLNNAKYAVISIVFQVGLALIIAHLLNNFANRRFASMTRVIIFIPAVVSLTAIGLLWVIAYNPSIGFVNPVLEKIGLGAIAHDWLGDSKTAMWSVIMVSQWQYIGEMVMLYTVGLQSVPREIYEAASIDGANGFQTFFQITIPMIKSTILMNTTITIIGAFMVFDEVYVMTSGGPGNATEVLATLMYKTGFRKDNMGYASAIGVLLFVITFIFSFIQMRMYNVKETMKGES</sequence>
<feature type="domain" description="ABC transmembrane type-1" evidence="8">
    <location>
        <begin position="69"/>
        <end position="285"/>
    </location>
</feature>
<comment type="subcellular location">
    <subcellularLocation>
        <location evidence="1 7">Cell membrane</location>
        <topology evidence="1 7">Multi-pass membrane protein</topology>
    </subcellularLocation>
</comment>
<evidence type="ECO:0000313" key="10">
    <source>
        <dbReference type="EMBL" id="RGS69975.1"/>
    </source>
</evidence>
<dbReference type="InterPro" id="IPR000515">
    <property type="entry name" value="MetI-like"/>
</dbReference>
<dbReference type="EMBL" id="QRZI01000025">
    <property type="protein sequence ID" value="RGV60081.1"/>
    <property type="molecule type" value="Genomic_DNA"/>
</dbReference>
<feature type="transmembrane region" description="Helical" evidence="7">
    <location>
        <begin position="217"/>
        <end position="238"/>
    </location>
</feature>
<dbReference type="SUPFAM" id="SSF161098">
    <property type="entry name" value="MetI-like"/>
    <property type="match status" value="1"/>
</dbReference>
<feature type="transmembrane region" description="Helical" evidence="7">
    <location>
        <begin position="75"/>
        <end position="94"/>
    </location>
</feature>
<evidence type="ECO:0000313" key="14">
    <source>
        <dbReference type="Proteomes" id="UP000265828"/>
    </source>
</evidence>
<dbReference type="PROSITE" id="PS50928">
    <property type="entry name" value="ABC_TM1"/>
    <property type="match status" value="1"/>
</dbReference>
<dbReference type="Proteomes" id="UP000293506">
    <property type="component" value="Unassembled WGS sequence"/>
</dbReference>
<evidence type="ECO:0000256" key="3">
    <source>
        <dbReference type="ARBA" id="ARBA00022475"/>
    </source>
</evidence>
<evidence type="ECO:0000256" key="5">
    <source>
        <dbReference type="ARBA" id="ARBA00022989"/>
    </source>
</evidence>
<dbReference type="GO" id="GO:0005886">
    <property type="term" value="C:plasma membrane"/>
    <property type="evidence" value="ECO:0007669"/>
    <property type="project" value="UniProtKB-SubCell"/>
</dbReference>
<dbReference type="InterPro" id="IPR035906">
    <property type="entry name" value="MetI-like_sf"/>
</dbReference>
<keyword evidence="5 7" id="KW-1133">Transmembrane helix</keyword>
<dbReference type="Proteomes" id="UP000284242">
    <property type="component" value="Unassembled WGS sequence"/>
</dbReference>
<gene>
    <name evidence="9" type="primary">ugpA_8</name>
    <name evidence="11" type="ORF">DWW07_18215</name>
    <name evidence="10" type="ORF">DWX77_14070</name>
    <name evidence="12" type="ORF">EAI82_15705</name>
    <name evidence="9" type="ORF">ERS852533_03666</name>
</gene>
<evidence type="ECO:0000259" key="8">
    <source>
        <dbReference type="PROSITE" id="PS50928"/>
    </source>
</evidence>
<feature type="transmembrane region" description="Helical" evidence="7">
    <location>
        <begin position="264"/>
        <end position="284"/>
    </location>
</feature>
<evidence type="ECO:0000313" key="13">
    <source>
        <dbReference type="Proteomes" id="UP000095413"/>
    </source>
</evidence>
<proteinExistence type="inferred from homology"/>
<reference evidence="14 15" key="2">
    <citation type="submission" date="2018-08" db="EMBL/GenBank/DDBJ databases">
        <title>A genome reference for cultivated species of the human gut microbiota.</title>
        <authorList>
            <person name="Zou Y."/>
            <person name="Xue W."/>
            <person name="Luo G."/>
        </authorList>
    </citation>
    <scope>NUCLEOTIDE SEQUENCE [LARGE SCALE GENOMIC DNA]</scope>
    <source>
        <strain evidence="11 14">AF14-23</strain>
        <strain evidence="10 15">AF21-24</strain>
    </source>
</reference>
<keyword evidence="3" id="KW-1003">Cell membrane</keyword>
<evidence type="ECO:0000256" key="7">
    <source>
        <dbReference type="RuleBase" id="RU363032"/>
    </source>
</evidence>
<feature type="transmembrane region" description="Helical" evidence="7">
    <location>
        <begin position="12"/>
        <end position="36"/>
    </location>
</feature>
<dbReference type="OrthoDB" id="9779462at2"/>
<evidence type="ECO:0000256" key="1">
    <source>
        <dbReference type="ARBA" id="ARBA00004651"/>
    </source>
</evidence>
<evidence type="ECO:0000313" key="12">
    <source>
        <dbReference type="EMBL" id="RYT60802.1"/>
    </source>
</evidence>
<evidence type="ECO:0000313" key="9">
    <source>
        <dbReference type="EMBL" id="CUQ07915.1"/>
    </source>
</evidence>
<dbReference type="InterPro" id="IPR051393">
    <property type="entry name" value="ABC_transporter_permease"/>
</dbReference>
<keyword evidence="4 7" id="KW-0812">Transmembrane</keyword>
<dbReference type="EMBL" id="RCXQ01000029">
    <property type="protein sequence ID" value="RYT60802.1"/>
    <property type="molecule type" value="Genomic_DNA"/>
</dbReference>
<dbReference type="Proteomes" id="UP000265828">
    <property type="component" value="Unassembled WGS sequence"/>
</dbReference>
<dbReference type="Pfam" id="PF00528">
    <property type="entry name" value="BPD_transp_1"/>
    <property type="match status" value="1"/>
</dbReference>
<evidence type="ECO:0000256" key="2">
    <source>
        <dbReference type="ARBA" id="ARBA00022448"/>
    </source>
</evidence>
<evidence type="ECO:0000313" key="15">
    <source>
        <dbReference type="Proteomes" id="UP000284242"/>
    </source>
</evidence>